<dbReference type="RefSeq" id="WP_076725411.1">
    <property type="nucleotide sequence ID" value="NZ_MSCW01000009.1"/>
</dbReference>
<organism evidence="1 2">
    <name type="scientific">Marinobacter lutaoensis</name>
    <dbReference type="NCBI Taxonomy" id="135739"/>
    <lineage>
        <taxon>Bacteria</taxon>
        <taxon>Pseudomonadati</taxon>
        <taxon>Pseudomonadota</taxon>
        <taxon>Gammaproteobacteria</taxon>
        <taxon>Pseudomonadales</taxon>
        <taxon>Marinobacteraceae</taxon>
        <taxon>Marinobacter</taxon>
    </lineage>
</organism>
<keyword evidence="2" id="KW-1185">Reference proteome</keyword>
<comment type="caution">
    <text evidence="1">The sequence shown here is derived from an EMBL/GenBank/DDBJ whole genome shotgun (WGS) entry which is preliminary data.</text>
</comment>
<dbReference type="STRING" id="135739.BTO32_14730"/>
<name>A0A1V2DPY4_9GAMM</name>
<accession>A0A1V2DPY4</accession>
<reference evidence="1 2" key="1">
    <citation type="submission" date="2016-12" db="EMBL/GenBank/DDBJ databases">
        <title>Marinobacter lutaoensis whole genome sequencing.</title>
        <authorList>
            <person name="Verma A."/>
            <person name="Krishnamurthi S."/>
        </authorList>
    </citation>
    <scope>NUCLEOTIDE SEQUENCE [LARGE SCALE GENOMIC DNA]</scope>
    <source>
        <strain evidence="1 2">T5054</strain>
    </source>
</reference>
<dbReference type="AlphaFoldDB" id="A0A1V2DPY4"/>
<evidence type="ECO:0000313" key="1">
    <source>
        <dbReference type="EMBL" id="ONF42466.1"/>
    </source>
</evidence>
<proteinExistence type="predicted"/>
<gene>
    <name evidence="1" type="ORF">BTO32_14730</name>
</gene>
<evidence type="ECO:0000313" key="2">
    <source>
        <dbReference type="Proteomes" id="UP000189339"/>
    </source>
</evidence>
<protein>
    <submittedName>
        <fullName evidence="1">Uncharacterized protein</fullName>
    </submittedName>
</protein>
<sequence>MALIREADLAVVRDDKGRITAIRYLLSSPLFAPSLSRVGTSCQELDAVIIEENAPFWHGQCLSLNIDGDEVTIKLRMDERVANAVNASGQTLMQEIATFIRAAGRVEVVEHIVDPAKVINQFAGWEPRTVPVLVRYYATYFDFLNEFGSVRTG</sequence>
<dbReference type="Proteomes" id="UP000189339">
    <property type="component" value="Unassembled WGS sequence"/>
</dbReference>
<dbReference type="EMBL" id="MSCW01000009">
    <property type="protein sequence ID" value="ONF42466.1"/>
    <property type="molecule type" value="Genomic_DNA"/>
</dbReference>